<dbReference type="PANTHER" id="PTHR30244:SF36">
    <property type="entry name" value="3-OXO-GLUCOSE-6-PHOSPHATE:GLUTAMATE AMINOTRANSFERASE"/>
    <property type="match status" value="1"/>
</dbReference>
<dbReference type="Gene3D" id="3.90.1150.10">
    <property type="entry name" value="Aspartate Aminotransferase, domain 1"/>
    <property type="match status" value="1"/>
</dbReference>
<dbReference type="InterPro" id="IPR015422">
    <property type="entry name" value="PyrdxlP-dep_Trfase_small"/>
</dbReference>
<keyword evidence="6" id="KW-0808">Transferase</keyword>
<dbReference type="InterPro" id="IPR015421">
    <property type="entry name" value="PyrdxlP-dep_Trfase_major"/>
</dbReference>
<comment type="caution">
    <text evidence="6">The sequence shown here is derived from an EMBL/GenBank/DDBJ whole genome shotgun (WGS) entry which is preliminary data.</text>
</comment>
<keyword evidence="7" id="KW-1185">Reference proteome</keyword>
<dbReference type="OrthoDB" id="9810913at2"/>
<evidence type="ECO:0000256" key="2">
    <source>
        <dbReference type="ARBA" id="ARBA00037999"/>
    </source>
</evidence>
<comment type="similarity">
    <text evidence="2 5">Belongs to the DegT/DnrJ/EryC1 family.</text>
</comment>
<reference evidence="6 7" key="1">
    <citation type="submission" date="2019-06" db="EMBL/GenBank/DDBJ databases">
        <title>Genomic insights into carbon and energy metabolism of Deferribacter autotrophicus revealed new metabolic traits in the phylum Deferribacteres.</title>
        <authorList>
            <person name="Slobodkin A.I."/>
            <person name="Slobodkina G.B."/>
            <person name="Allioux M."/>
            <person name="Alain K."/>
            <person name="Jebbar M."/>
            <person name="Shadrin V."/>
            <person name="Kublanov I.V."/>
            <person name="Toshchakov S.V."/>
            <person name="Bonch-Osmolovskaya E.A."/>
        </authorList>
    </citation>
    <scope>NUCLEOTIDE SEQUENCE [LARGE SCALE GENOMIC DNA]</scope>
    <source>
        <strain evidence="6 7">SL50</strain>
    </source>
</reference>
<dbReference type="PIRSF" id="PIRSF000390">
    <property type="entry name" value="PLP_StrS"/>
    <property type="match status" value="1"/>
</dbReference>
<accession>A0A5A8F1Z5</accession>
<dbReference type="RefSeq" id="WP_149266734.1">
    <property type="nucleotide sequence ID" value="NZ_VFJB01000006.1"/>
</dbReference>
<dbReference type="Pfam" id="PF01041">
    <property type="entry name" value="DegT_DnrJ_EryC1"/>
    <property type="match status" value="1"/>
</dbReference>
<keyword evidence="6" id="KW-0032">Aminotransferase</keyword>
<organism evidence="6 7">
    <name type="scientific">Deferribacter autotrophicus</name>
    <dbReference type="NCBI Taxonomy" id="500465"/>
    <lineage>
        <taxon>Bacteria</taxon>
        <taxon>Pseudomonadati</taxon>
        <taxon>Deferribacterota</taxon>
        <taxon>Deferribacteres</taxon>
        <taxon>Deferribacterales</taxon>
        <taxon>Deferribacteraceae</taxon>
        <taxon>Deferribacter</taxon>
    </lineage>
</organism>
<dbReference type="FunFam" id="3.40.640.10:FF:000089">
    <property type="entry name" value="Aminotransferase, DegT/DnrJ/EryC1/StrS family"/>
    <property type="match status" value="1"/>
</dbReference>
<keyword evidence="1 4" id="KW-0663">Pyridoxal phosphate</keyword>
<evidence type="ECO:0000313" key="7">
    <source>
        <dbReference type="Proteomes" id="UP000322876"/>
    </source>
</evidence>
<evidence type="ECO:0000256" key="1">
    <source>
        <dbReference type="ARBA" id="ARBA00022898"/>
    </source>
</evidence>
<dbReference type="CDD" id="cd00616">
    <property type="entry name" value="AHBA_syn"/>
    <property type="match status" value="1"/>
</dbReference>
<protein>
    <submittedName>
        <fullName evidence="6">DegT/DnrJ/EryC1/StrS family aminotransferase</fullName>
    </submittedName>
</protein>
<dbReference type="GO" id="GO:0000271">
    <property type="term" value="P:polysaccharide biosynthetic process"/>
    <property type="evidence" value="ECO:0007669"/>
    <property type="project" value="TreeGrafter"/>
</dbReference>
<evidence type="ECO:0000256" key="5">
    <source>
        <dbReference type="RuleBase" id="RU004508"/>
    </source>
</evidence>
<dbReference type="InterPro" id="IPR000653">
    <property type="entry name" value="DegT/StrS_aminotransferase"/>
</dbReference>
<dbReference type="GO" id="GO:0008483">
    <property type="term" value="F:transaminase activity"/>
    <property type="evidence" value="ECO:0007669"/>
    <property type="project" value="UniProtKB-KW"/>
</dbReference>
<proteinExistence type="inferred from homology"/>
<feature type="modified residue" description="N6-(pyridoxal phosphate)lysine" evidence="4">
    <location>
        <position position="185"/>
    </location>
</feature>
<evidence type="ECO:0000256" key="3">
    <source>
        <dbReference type="PIRSR" id="PIRSR000390-1"/>
    </source>
</evidence>
<dbReference type="SUPFAM" id="SSF53383">
    <property type="entry name" value="PLP-dependent transferases"/>
    <property type="match status" value="1"/>
</dbReference>
<dbReference type="Gene3D" id="3.40.640.10">
    <property type="entry name" value="Type I PLP-dependent aspartate aminotransferase-like (Major domain)"/>
    <property type="match status" value="1"/>
</dbReference>
<gene>
    <name evidence="6" type="ORF">FHQ18_08445</name>
</gene>
<name>A0A5A8F1Z5_9BACT</name>
<evidence type="ECO:0000313" key="6">
    <source>
        <dbReference type="EMBL" id="KAA0257761.1"/>
    </source>
</evidence>
<dbReference type="Proteomes" id="UP000322876">
    <property type="component" value="Unassembled WGS sequence"/>
</dbReference>
<dbReference type="InterPro" id="IPR015424">
    <property type="entry name" value="PyrdxlP-dep_Trfase"/>
</dbReference>
<dbReference type="AlphaFoldDB" id="A0A5A8F1Z5"/>
<feature type="active site" description="Proton acceptor" evidence="3">
    <location>
        <position position="185"/>
    </location>
</feature>
<evidence type="ECO:0000256" key="4">
    <source>
        <dbReference type="PIRSR" id="PIRSR000390-2"/>
    </source>
</evidence>
<sequence>MIPMLDIKRELNLIGDEVREAVESSIKETRFILGPNVEAFEKEAADYLGVKYAVGVASGTDALHLALRALGVEEGDEVITVPFTFIATAEAILYCNARPVFVDVDRETMNMDVKQLEEKITEKTKVIIPVHLFGNPANMDEILDIAKRHNVKVLDDCAQSFGAVYKGKRVGSFADASAFSFFPSKNLGCYGDGGLVTTNDEEVYKNLKALRNHGSFVRYYHEMLGFNSRLDDIQAAILRVKLKYIDKFNEDRRNVADKYINSLKGIVDIQKENSDGTHVYHQFTIVSDKRDKIIENLKEHEIASAIYYPVPVHLQKSFERFGYKKGDFPVSEYLSKKVVSLPMNPFLEDEEVDVIIEVVKDSVNE</sequence>
<dbReference type="PANTHER" id="PTHR30244">
    <property type="entry name" value="TRANSAMINASE"/>
    <property type="match status" value="1"/>
</dbReference>
<dbReference type="EMBL" id="VFJB01000006">
    <property type="protein sequence ID" value="KAA0257761.1"/>
    <property type="molecule type" value="Genomic_DNA"/>
</dbReference>
<dbReference type="GO" id="GO:0030170">
    <property type="term" value="F:pyridoxal phosphate binding"/>
    <property type="evidence" value="ECO:0007669"/>
    <property type="project" value="UniProtKB-ARBA"/>
</dbReference>